<comment type="caution">
    <text evidence="2">The sequence shown here is derived from an EMBL/GenBank/DDBJ whole genome shotgun (WGS) entry which is preliminary data.</text>
</comment>
<gene>
    <name evidence="2" type="ORF">Snoj_42210</name>
</gene>
<reference evidence="3" key="1">
    <citation type="submission" date="2023-07" db="EMBL/GenBank/DDBJ databases">
        <title>Whole genome shotgun sequence of Streptomyces nojiriensis NBRC 13794.</title>
        <authorList>
            <person name="Komaki H."/>
            <person name="Tamura T."/>
        </authorList>
    </citation>
    <scope>NUCLEOTIDE SEQUENCE [LARGE SCALE GENOMIC DNA]</scope>
    <source>
        <strain evidence="3">NBRC 13794</strain>
    </source>
</reference>
<dbReference type="Gene3D" id="3.40.50.720">
    <property type="entry name" value="NAD(P)-binding Rossmann-like Domain"/>
    <property type="match status" value="1"/>
</dbReference>
<sequence length="120" mass="12455">MVVGGDDGPARRLASELQEVYKERGTLVAPAGDAQPSVGRAPGCPAGERPPAREPWVLEMAEPDEEVLAAAGVAGAAALALVYEDDETNVRAALVARRLPPFVTSAPHPGQAVISPPQPW</sequence>
<protein>
    <submittedName>
        <fullName evidence="2">Uncharacterized protein</fullName>
    </submittedName>
</protein>
<evidence type="ECO:0000256" key="1">
    <source>
        <dbReference type="SAM" id="MobiDB-lite"/>
    </source>
</evidence>
<evidence type="ECO:0000313" key="3">
    <source>
        <dbReference type="Proteomes" id="UP000613974"/>
    </source>
</evidence>
<organism evidence="2 3">
    <name type="scientific">Streptomyces nojiriensis</name>
    <dbReference type="NCBI Taxonomy" id="66374"/>
    <lineage>
        <taxon>Bacteria</taxon>
        <taxon>Bacillati</taxon>
        <taxon>Actinomycetota</taxon>
        <taxon>Actinomycetes</taxon>
        <taxon>Kitasatosporales</taxon>
        <taxon>Streptomycetaceae</taxon>
        <taxon>Streptomyces</taxon>
    </lineage>
</organism>
<name>A0ABQ3SQ88_9ACTN</name>
<feature type="region of interest" description="Disordered" evidence="1">
    <location>
        <begin position="29"/>
        <end position="51"/>
    </location>
</feature>
<dbReference type="GeneID" id="95588537"/>
<dbReference type="Proteomes" id="UP000613974">
    <property type="component" value="Unassembled WGS sequence"/>
</dbReference>
<evidence type="ECO:0000313" key="2">
    <source>
        <dbReference type="EMBL" id="GHI70303.1"/>
    </source>
</evidence>
<keyword evidence="3" id="KW-1185">Reference proteome</keyword>
<dbReference type="RefSeq" id="WP_189734329.1">
    <property type="nucleotide sequence ID" value="NZ_BMRL01000002.1"/>
</dbReference>
<proteinExistence type="predicted"/>
<dbReference type="EMBL" id="BNEC01000005">
    <property type="protein sequence ID" value="GHI70303.1"/>
    <property type="molecule type" value="Genomic_DNA"/>
</dbReference>
<accession>A0ABQ3SQ88</accession>